<evidence type="ECO:0000256" key="3">
    <source>
        <dbReference type="ARBA" id="ARBA00022475"/>
    </source>
</evidence>
<dbReference type="GO" id="GO:0005886">
    <property type="term" value="C:plasma membrane"/>
    <property type="evidence" value="ECO:0007669"/>
    <property type="project" value="UniProtKB-SubCell"/>
</dbReference>
<feature type="transmembrane region" description="Helical" evidence="7">
    <location>
        <begin position="242"/>
        <end position="264"/>
    </location>
</feature>
<dbReference type="AlphaFoldDB" id="A0A7X1G767"/>
<evidence type="ECO:0000259" key="8">
    <source>
        <dbReference type="PROSITE" id="PS50850"/>
    </source>
</evidence>
<comment type="subcellular location">
    <subcellularLocation>
        <location evidence="1">Cell membrane</location>
        <topology evidence="1">Multi-pass membrane protein</topology>
    </subcellularLocation>
</comment>
<dbReference type="InterPro" id="IPR011701">
    <property type="entry name" value="MFS"/>
</dbReference>
<feature type="transmembrane region" description="Helical" evidence="7">
    <location>
        <begin position="306"/>
        <end position="324"/>
    </location>
</feature>
<keyword evidence="10" id="KW-1185">Reference proteome</keyword>
<dbReference type="PANTHER" id="PTHR43414:SF6">
    <property type="entry name" value="MULTIDRUG RESISTANCE PROTEIN MDTG"/>
    <property type="match status" value="1"/>
</dbReference>
<dbReference type="Proteomes" id="UP000546173">
    <property type="component" value="Unassembled WGS sequence"/>
</dbReference>
<evidence type="ECO:0000313" key="10">
    <source>
        <dbReference type="Proteomes" id="UP000546173"/>
    </source>
</evidence>
<evidence type="ECO:0000256" key="4">
    <source>
        <dbReference type="ARBA" id="ARBA00022692"/>
    </source>
</evidence>
<feature type="domain" description="Major facilitator superfamily (MFS) profile" evidence="8">
    <location>
        <begin position="209"/>
        <end position="396"/>
    </location>
</feature>
<dbReference type="Gene3D" id="1.20.1250.20">
    <property type="entry name" value="MFS general substrate transporter like domains"/>
    <property type="match status" value="2"/>
</dbReference>
<dbReference type="RefSeq" id="WP_122480544.1">
    <property type="nucleotide sequence ID" value="NZ_JACMYH010000004.1"/>
</dbReference>
<feature type="transmembrane region" description="Helical" evidence="7">
    <location>
        <begin position="164"/>
        <end position="187"/>
    </location>
</feature>
<keyword evidence="5 7" id="KW-1133">Transmembrane helix</keyword>
<dbReference type="SUPFAM" id="SSF103473">
    <property type="entry name" value="MFS general substrate transporter"/>
    <property type="match status" value="1"/>
</dbReference>
<keyword evidence="3" id="KW-1003">Cell membrane</keyword>
<keyword evidence="6 7" id="KW-0472">Membrane</keyword>
<dbReference type="PANTHER" id="PTHR43414">
    <property type="entry name" value="MULTIDRUG RESISTANCE PROTEIN MDTG"/>
    <property type="match status" value="1"/>
</dbReference>
<dbReference type="PROSITE" id="PS50850">
    <property type="entry name" value="MFS"/>
    <property type="match status" value="1"/>
</dbReference>
<evidence type="ECO:0000256" key="7">
    <source>
        <dbReference type="SAM" id="Phobius"/>
    </source>
</evidence>
<feature type="transmembrane region" description="Helical" evidence="7">
    <location>
        <begin position="367"/>
        <end position="385"/>
    </location>
</feature>
<evidence type="ECO:0000256" key="1">
    <source>
        <dbReference type="ARBA" id="ARBA00004651"/>
    </source>
</evidence>
<feature type="transmembrane region" description="Helical" evidence="7">
    <location>
        <begin position="45"/>
        <end position="67"/>
    </location>
</feature>
<dbReference type="EMBL" id="JACMYH010000004">
    <property type="protein sequence ID" value="MBC2679746.1"/>
    <property type="molecule type" value="Genomic_DNA"/>
</dbReference>
<feature type="transmembrane region" description="Helical" evidence="7">
    <location>
        <begin position="276"/>
        <end position="300"/>
    </location>
</feature>
<sequence length="396" mass="42614">MHADHKAIFLLVAIQALSMGALEMSGPFWPLHIKALLGPASQEHLAFFTMGVYAGPLVAAMLLSPLWARYGDRVGHKAMILRALLALSIFQGAVAFISDPTTLVITRSIQGGLAGFLVAAQAYALCCCHEFNKAKTLALLQSATAIGSLVGPVVGGWLIDKYDFKHICSVAAYVCLACAIGGAFLTNHRPQAYRYRQRGPVIRLDRKWLAGLLSVMFFLQAAKVISQPFYSLYVLEVLNAPGWLIGITYAASAATLAVSAPLWGKLFDHHSHSQTLRLIEGIAWLCALTMAITIFAQGWLSFLITRLVWGVWQGALLPVTYAIIAQTIDSTQRGFVMALGNSAAKAGSLLGIALGASTLAWMPLAQSFWIVAATYVAAAIAIRLMRKRTGAPRSIS</sequence>
<keyword evidence="4 7" id="KW-0812">Transmembrane</keyword>
<dbReference type="InterPro" id="IPR036259">
    <property type="entry name" value="MFS_trans_sf"/>
</dbReference>
<organism evidence="9 10">
    <name type="scientific">Pseudomonas baltica</name>
    <dbReference type="NCBI Taxonomy" id="2762576"/>
    <lineage>
        <taxon>Bacteria</taxon>
        <taxon>Pseudomonadati</taxon>
        <taxon>Pseudomonadota</taxon>
        <taxon>Gammaproteobacteria</taxon>
        <taxon>Pseudomonadales</taxon>
        <taxon>Pseudomonadaceae</taxon>
        <taxon>Pseudomonas</taxon>
    </lineage>
</organism>
<reference evidence="9 10" key="1">
    <citation type="submission" date="2020-08" db="EMBL/GenBank/DDBJ databases">
        <title>Pseudomonas sp. nov.</title>
        <authorList>
            <person name="Gieschler S."/>
            <person name="Fiedler G."/>
            <person name="Brinks E."/>
            <person name="Boehnlein C."/>
            <person name="Franz C.M.A.P."/>
            <person name="Kabisch J."/>
        </authorList>
    </citation>
    <scope>NUCLEOTIDE SEQUENCE [LARGE SCALE GENOMIC DNA]</scope>
    <source>
        <strain evidence="9 10">MBT-2</strain>
    </source>
</reference>
<dbReference type="InterPro" id="IPR005829">
    <property type="entry name" value="Sugar_transporter_CS"/>
</dbReference>
<gene>
    <name evidence="9" type="ORF">H7993_15230</name>
</gene>
<accession>A0A7X1G767</accession>
<evidence type="ECO:0000256" key="2">
    <source>
        <dbReference type="ARBA" id="ARBA00022448"/>
    </source>
</evidence>
<feature type="transmembrane region" description="Helical" evidence="7">
    <location>
        <begin position="137"/>
        <end position="158"/>
    </location>
</feature>
<evidence type="ECO:0000256" key="6">
    <source>
        <dbReference type="ARBA" id="ARBA00023136"/>
    </source>
</evidence>
<keyword evidence="2" id="KW-0813">Transport</keyword>
<evidence type="ECO:0000313" key="9">
    <source>
        <dbReference type="EMBL" id="MBC2679746.1"/>
    </source>
</evidence>
<protein>
    <submittedName>
        <fullName evidence="9">MFS transporter</fullName>
    </submittedName>
</protein>
<name>A0A7X1G767_9PSED</name>
<proteinExistence type="predicted"/>
<evidence type="ECO:0000256" key="5">
    <source>
        <dbReference type="ARBA" id="ARBA00022989"/>
    </source>
</evidence>
<dbReference type="InterPro" id="IPR020846">
    <property type="entry name" value="MFS_dom"/>
</dbReference>
<dbReference type="Pfam" id="PF07690">
    <property type="entry name" value="MFS_1"/>
    <property type="match status" value="1"/>
</dbReference>
<feature type="transmembrane region" description="Helical" evidence="7">
    <location>
        <begin position="104"/>
        <end position="125"/>
    </location>
</feature>
<feature type="transmembrane region" description="Helical" evidence="7">
    <location>
        <begin position="336"/>
        <end position="361"/>
    </location>
</feature>
<comment type="caution">
    <text evidence="9">The sequence shown here is derived from an EMBL/GenBank/DDBJ whole genome shotgun (WGS) entry which is preliminary data.</text>
</comment>
<feature type="transmembrane region" description="Helical" evidence="7">
    <location>
        <begin position="208"/>
        <end position="230"/>
    </location>
</feature>
<feature type="transmembrane region" description="Helical" evidence="7">
    <location>
        <begin position="79"/>
        <end position="98"/>
    </location>
</feature>
<dbReference type="GO" id="GO:0022857">
    <property type="term" value="F:transmembrane transporter activity"/>
    <property type="evidence" value="ECO:0007669"/>
    <property type="project" value="InterPro"/>
</dbReference>
<dbReference type="PROSITE" id="PS00217">
    <property type="entry name" value="SUGAR_TRANSPORT_2"/>
    <property type="match status" value="1"/>
</dbReference>